<evidence type="ECO:0000313" key="2">
    <source>
        <dbReference type="Proteomes" id="UP001145114"/>
    </source>
</evidence>
<protein>
    <submittedName>
        <fullName evidence="1">Cochaperone protein</fullName>
    </submittedName>
</protein>
<gene>
    <name evidence="1" type="primary">SGT1</name>
    <name evidence="1" type="ORF">EV182_001736</name>
</gene>
<organism evidence="1 2">
    <name type="scientific">Spiromyces aspiralis</name>
    <dbReference type="NCBI Taxonomy" id="68401"/>
    <lineage>
        <taxon>Eukaryota</taxon>
        <taxon>Fungi</taxon>
        <taxon>Fungi incertae sedis</taxon>
        <taxon>Zoopagomycota</taxon>
        <taxon>Kickxellomycotina</taxon>
        <taxon>Kickxellomycetes</taxon>
        <taxon>Kickxellales</taxon>
        <taxon>Kickxellaceae</taxon>
        <taxon>Spiromyces</taxon>
    </lineage>
</organism>
<keyword evidence="2" id="KW-1185">Reference proteome</keyword>
<proteinExistence type="predicted"/>
<evidence type="ECO:0000313" key="1">
    <source>
        <dbReference type="EMBL" id="KAJ1679590.1"/>
    </source>
</evidence>
<dbReference type="Proteomes" id="UP001145114">
    <property type="component" value="Unassembled WGS sequence"/>
</dbReference>
<comment type="caution">
    <text evidence="1">The sequence shown here is derived from an EMBL/GenBank/DDBJ whole genome shotgun (WGS) entry which is preliminary data.</text>
</comment>
<reference evidence="1" key="1">
    <citation type="submission" date="2022-06" db="EMBL/GenBank/DDBJ databases">
        <title>Phylogenomic reconstructions and comparative analyses of Kickxellomycotina fungi.</title>
        <authorList>
            <person name="Reynolds N.K."/>
            <person name="Stajich J.E."/>
            <person name="Barry K."/>
            <person name="Grigoriev I.V."/>
            <person name="Crous P."/>
            <person name="Smith M.E."/>
        </authorList>
    </citation>
    <scope>NUCLEOTIDE SEQUENCE</scope>
    <source>
        <strain evidence="1">RSA 2271</strain>
    </source>
</reference>
<dbReference type="EMBL" id="JAMZIH010000287">
    <property type="protein sequence ID" value="KAJ1679590.1"/>
    <property type="molecule type" value="Genomic_DNA"/>
</dbReference>
<accession>A0ACC1HU78</accession>
<name>A0ACC1HU78_9FUNG</name>
<sequence length="215" mass="24460">MVMKPPAPEPAFTPASAAPKIAQGWYQTDTHVVIDIFIKKANKQNVIVKFGDNSVEFTHRLSEDSETNFDFDPLFGQIVPDESSYEVLSTKIEVRLKKKVPGSKWTSLVADKNDDKVEVKDAAHKYPTSSKVQRNWDKIAKDTENDPELKPSGEQAMTQLFQQIYRDGDENTRRAMIKSYQESNGTALSTNWEEVKKNPVETKPPESMLAKKYEY</sequence>